<evidence type="ECO:0000256" key="1">
    <source>
        <dbReference type="RuleBase" id="RU003834"/>
    </source>
</evidence>
<dbReference type="Proteomes" id="UP000675664">
    <property type="component" value="Unassembled WGS sequence"/>
</dbReference>
<dbReference type="Gene3D" id="3.20.20.110">
    <property type="entry name" value="Ribulose bisphosphate carboxylase, large subunit, C-terminal domain"/>
    <property type="match status" value="1"/>
</dbReference>
<reference evidence="4" key="1">
    <citation type="submission" date="2021-04" db="EMBL/GenBank/DDBJ databases">
        <title>Sinoanaerobacter chloroacetimidivorans sp. nov., an obligate anaerobic bacterium isolated from anaerobic sludge.</title>
        <authorList>
            <person name="Bao Y."/>
        </authorList>
    </citation>
    <scope>NUCLEOTIDE SEQUENCE</scope>
    <source>
        <strain evidence="4">BAD-6</strain>
    </source>
</reference>
<dbReference type="GO" id="GO:0000287">
    <property type="term" value="F:magnesium ion binding"/>
    <property type="evidence" value="ECO:0007669"/>
    <property type="project" value="InterPro"/>
</dbReference>
<dbReference type="PANTHER" id="PTHR42704:SF17">
    <property type="entry name" value="RIBULOSE BISPHOSPHATE CARBOXYLASE LARGE CHAIN"/>
    <property type="match status" value="1"/>
</dbReference>
<dbReference type="PANTHER" id="PTHR42704">
    <property type="entry name" value="RIBULOSE BISPHOSPHATE CARBOXYLASE"/>
    <property type="match status" value="1"/>
</dbReference>
<feature type="domain" description="Ribulose bisphosphate carboxylase large subunit C-terminal" evidence="2">
    <location>
        <begin position="145"/>
        <end position="424"/>
    </location>
</feature>
<dbReference type="Gene3D" id="3.30.70.150">
    <property type="entry name" value="RuBisCO large subunit, N-terminal domain"/>
    <property type="match status" value="1"/>
</dbReference>
<dbReference type="Pfam" id="PF02788">
    <property type="entry name" value="RuBisCO_large_N"/>
    <property type="match status" value="1"/>
</dbReference>
<keyword evidence="5" id="KW-1185">Reference proteome</keyword>
<evidence type="ECO:0000259" key="2">
    <source>
        <dbReference type="Pfam" id="PF00016"/>
    </source>
</evidence>
<proteinExistence type="inferred from homology"/>
<evidence type="ECO:0000259" key="3">
    <source>
        <dbReference type="Pfam" id="PF02788"/>
    </source>
</evidence>
<evidence type="ECO:0000313" key="5">
    <source>
        <dbReference type="Proteomes" id="UP000675664"/>
    </source>
</evidence>
<organism evidence="4 5">
    <name type="scientific">Sinanaerobacter chloroacetimidivorans</name>
    <dbReference type="NCBI Taxonomy" id="2818044"/>
    <lineage>
        <taxon>Bacteria</taxon>
        <taxon>Bacillati</taxon>
        <taxon>Bacillota</taxon>
        <taxon>Clostridia</taxon>
        <taxon>Peptostreptococcales</taxon>
        <taxon>Anaerovoracaceae</taxon>
        <taxon>Sinanaerobacter</taxon>
    </lineage>
</organism>
<dbReference type="SFLD" id="SFLDS00014">
    <property type="entry name" value="RuBisCO"/>
    <property type="match status" value="1"/>
</dbReference>
<dbReference type="RefSeq" id="WP_227020065.1">
    <property type="nucleotide sequence ID" value="NZ_JAGSND010000018.1"/>
</dbReference>
<dbReference type="InterPro" id="IPR017443">
    <property type="entry name" value="RuBisCO_lsu_fd_N"/>
</dbReference>
<dbReference type="SFLD" id="SFLDG00301">
    <property type="entry name" value="RuBisCO-like_proteins"/>
    <property type="match status" value="1"/>
</dbReference>
<dbReference type="SUPFAM" id="SSF54966">
    <property type="entry name" value="RuBisCO, large subunit, small (N-terminal) domain"/>
    <property type="match status" value="1"/>
</dbReference>
<gene>
    <name evidence="4" type="ORF">KCX82_18810</name>
</gene>
<dbReference type="GO" id="GO:0015977">
    <property type="term" value="P:carbon fixation"/>
    <property type="evidence" value="ECO:0007669"/>
    <property type="project" value="InterPro"/>
</dbReference>
<evidence type="ECO:0000313" key="4">
    <source>
        <dbReference type="EMBL" id="MBR0599938.1"/>
    </source>
</evidence>
<dbReference type="InterPro" id="IPR036422">
    <property type="entry name" value="RuBisCO_lsu_N_sf"/>
</dbReference>
<feature type="domain" description="Ribulose bisphosphate carboxylase large subunit ferrodoxin-like N-terminal" evidence="3">
    <location>
        <begin position="21"/>
        <end position="135"/>
    </location>
</feature>
<dbReference type="InterPro" id="IPR036376">
    <property type="entry name" value="RuBisCO_lsu_C_sf"/>
</dbReference>
<comment type="similarity">
    <text evidence="1">Belongs to the RuBisCO large chain family.</text>
</comment>
<dbReference type="Pfam" id="PF00016">
    <property type="entry name" value="RuBisCO_large"/>
    <property type="match status" value="1"/>
</dbReference>
<dbReference type="AlphaFoldDB" id="A0A8J7W5Y5"/>
<dbReference type="GO" id="GO:0016984">
    <property type="term" value="F:ribulose-bisphosphate carboxylase activity"/>
    <property type="evidence" value="ECO:0007669"/>
    <property type="project" value="InterPro"/>
</dbReference>
<dbReference type="EMBL" id="JAGSND010000018">
    <property type="protein sequence ID" value="MBR0599938.1"/>
    <property type="molecule type" value="Genomic_DNA"/>
</dbReference>
<dbReference type="CDD" id="cd08205">
    <property type="entry name" value="RuBisCO_IV_RLP"/>
    <property type="match status" value="1"/>
</dbReference>
<name>A0A8J7W5Y5_9FIRM</name>
<comment type="caution">
    <text evidence="4">The sequence shown here is derived from an EMBL/GenBank/DDBJ whole genome shotgun (WGS) entry which is preliminary data.</text>
</comment>
<dbReference type="InterPro" id="IPR000685">
    <property type="entry name" value="RuBisCO_lsu_C"/>
</dbReference>
<dbReference type="SUPFAM" id="SSF51649">
    <property type="entry name" value="RuBisCo, C-terminal domain"/>
    <property type="match status" value="1"/>
</dbReference>
<accession>A0A8J7W5Y5</accession>
<protein>
    <submittedName>
        <fullName evidence="4">Ribulose 1,5-bisphosphate carboxylase</fullName>
    </submittedName>
</protein>
<sequence>MIKKLDDANLMHAFPEVAFSEDYIIATYQAKVKTRDIEKLAMAIADEQTTGTWIKVGADSDDKKRKFGAKVVSIYEVPDTAADYMSDEPPIYIIQIAYPITNFGTSIPMLLSTVFGNISASGMIKFIDCAFPKKYIEQFQGPKFGVQGLRDLLNVPDRPLLNAMIKPNIGWTPDEGAELFYRATKGGVDIIKDDELMPADESHCPLEERVCKFMAMEKRVFEETGERSLYAVNITDEVGKIKENAYRAIEYGTNCLMLNTYTAGFGALKMLADDPNINVPILAHVDFAGAYCSSTYTGMSAQLLIGKIVRLAGGDFQINGHPWGKFPIANKLFYRSFKFFTQPWWNIKPMMYAASGGTTQLVVKNCIDAVGTDIILAAGGGVHGHPDGSEAGAKSMRQAIDAAIQGVDLFEYAKTHQELARMIELLGPDAKKNFDLMN</sequence>
<reference evidence="4" key="2">
    <citation type="submission" date="2021-04" db="EMBL/GenBank/DDBJ databases">
        <authorList>
            <person name="Liu J."/>
        </authorList>
    </citation>
    <scope>NUCLEOTIDE SEQUENCE</scope>
    <source>
        <strain evidence="4">BAD-6</strain>
    </source>
</reference>
<dbReference type="InterPro" id="IPR033966">
    <property type="entry name" value="RuBisCO"/>
</dbReference>